<dbReference type="AlphaFoldDB" id="A0A0A8XNB4"/>
<evidence type="ECO:0000313" key="1">
    <source>
        <dbReference type="EMBL" id="JAD14829.1"/>
    </source>
</evidence>
<sequence length="47" mass="5484">MDAITSLKQEDGNTMLIHIRWYNQYSCTGNRLVGDYHLHADQRGTFL</sequence>
<reference evidence="1" key="1">
    <citation type="submission" date="2014-09" db="EMBL/GenBank/DDBJ databases">
        <authorList>
            <person name="Magalhaes I.L.F."/>
            <person name="Oliveira U."/>
            <person name="Santos F.R."/>
            <person name="Vidigal T.H.D.A."/>
            <person name="Brescovit A.D."/>
            <person name="Santos A.J."/>
        </authorList>
    </citation>
    <scope>NUCLEOTIDE SEQUENCE</scope>
    <source>
        <tissue evidence="1">Shoot tissue taken approximately 20 cm above the soil surface</tissue>
    </source>
</reference>
<organism evidence="1">
    <name type="scientific">Arundo donax</name>
    <name type="common">Giant reed</name>
    <name type="synonym">Donax arundinaceus</name>
    <dbReference type="NCBI Taxonomy" id="35708"/>
    <lineage>
        <taxon>Eukaryota</taxon>
        <taxon>Viridiplantae</taxon>
        <taxon>Streptophyta</taxon>
        <taxon>Embryophyta</taxon>
        <taxon>Tracheophyta</taxon>
        <taxon>Spermatophyta</taxon>
        <taxon>Magnoliopsida</taxon>
        <taxon>Liliopsida</taxon>
        <taxon>Poales</taxon>
        <taxon>Poaceae</taxon>
        <taxon>PACMAD clade</taxon>
        <taxon>Arundinoideae</taxon>
        <taxon>Arundineae</taxon>
        <taxon>Arundo</taxon>
    </lineage>
</organism>
<protein>
    <submittedName>
        <fullName evidence="1">Uncharacterized protein</fullName>
    </submittedName>
</protein>
<dbReference type="EMBL" id="GBRH01283066">
    <property type="protein sequence ID" value="JAD14829.1"/>
    <property type="molecule type" value="Transcribed_RNA"/>
</dbReference>
<reference evidence="1" key="2">
    <citation type="journal article" date="2015" name="Data Brief">
        <title>Shoot transcriptome of the giant reed, Arundo donax.</title>
        <authorList>
            <person name="Barrero R.A."/>
            <person name="Guerrero F.D."/>
            <person name="Moolhuijzen P."/>
            <person name="Goolsby J.A."/>
            <person name="Tidwell J."/>
            <person name="Bellgard S.E."/>
            <person name="Bellgard M.I."/>
        </authorList>
    </citation>
    <scope>NUCLEOTIDE SEQUENCE</scope>
    <source>
        <tissue evidence="1">Shoot tissue taken approximately 20 cm above the soil surface</tissue>
    </source>
</reference>
<accession>A0A0A8XNB4</accession>
<name>A0A0A8XNB4_ARUDO</name>
<proteinExistence type="predicted"/>